<dbReference type="GO" id="GO:0003677">
    <property type="term" value="F:DNA binding"/>
    <property type="evidence" value="ECO:0007669"/>
    <property type="project" value="UniProtKB-KW"/>
</dbReference>
<organism evidence="12 13">
    <name type="scientific">Salmo trutta</name>
    <name type="common">Brown trout</name>
    <dbReference type="NCBI Taxonomy" id="8032"/>
    <lineage>
        <taxon>Eukaryota</taxon>
        <taxon>Metazoa</taxon>
        <taxon>Chordata</taxon>
        <taxon>Craniata</taxon>
        <taxon>Vertebrata</taxon>
        <taxon>Euteleostomi</taxon>
        <taxon>Actinopterygii</taxon>
        <taxon>Neopterygii</taxon>
        <taxon>Teleostei</taxon>
        <taxon>Protacanthopterygii</taxon>
        <taxon>Salmoniformes</taxon>
        <taxon>Salmonidae</taxon>
        <taxon>Salmoninae</taxon>
        <taxon>Salmo</taxon>
    </lineage>
</organism>
<evidence type="ECO:0000256" key="6">
    <source>
        <dbReference type="ARBA" id="ARBA00023125"/>
    </source>
</evidence>
<evidence type="ECO:0000256" key="3">
    <source>
        <dbReference type="ARBA" id="ARBA00022771"/>
    </source>
</evidence>
<evidence type="ECO:0000256" key="4">
    <source>
        <dbReference type="ARBA" id="ARBA00022833"/>
    </source>
</evidence>
<evidence type="ECO:0000256" key="10">
    <source>
        <dbReference type="SAM" id="MobiDB-lite"/>
    </source>
</evidence>
<evidence type="ECO:0000256" key="5">
    <source>
        <dbReference type="ARBA" id="ARBA00023015"/>
    </source>
</evidence>
<reference evidence="12" key="1">
    <citation type="submission" date="2025-08" db="UniProtKB">
        <authorList>
            <consortium name="Ensembl"/>
        </authorList>
    </citation>
    <scope>IDENTIFICATION</scope>
</reference>
<evidence type="ECO:0000256" key="8">
    <source>
        <dbReference type="ARBA" id="ARBA00023163"/>
    </source>
</evidence>
<evidence type="ECO:0000256" key="2">
    <source>
        <dbReference type="ARBA" id="ARBA00022737"/>
    </source>
</evidence>
<dbReference type="InterPro" id="IPR013087">
    <property type="entry name" value="Znf_C2H2_type"/>
</dbReference>
<keyword evidence="9" id="KW-0539">Nucleus</keyword>
<keyword evidence="7" id="KW-0371">Homeobox</keyword>
<feature type="region of interest" description="Disordered" evidence="10">
    <location>
        <begin position="761"/>
        <end position="784"/>
    </location>
</feature>
<dbReference type="GO" id="GO:0005634">
    <property type="term" value="C:nucleus"/>
    <property type="evidence" value="ECO:0007669"/>
    <property type="project" value="TreeGrafter"/>
</dbReference>
<evidence type="ECO:0000256" key="1">
    <source>
        <dbReference type="ARBA" id="ARBA00022723"/>
    </source>
</evidence>
<name>A0A674C483_SALTR</name>
<evidence type="ECO:0000313" key="13">
    <source>
        <dbReference type="Proteomes" id="UP000472277"/>
    </source>
</evidence>
<sequence length="942" mass="105532">MYQLPVEKLDKIRQSRKRVKDILCDIGLDNCKKLLDDLKCFDAGDDCFENTDWEDLTDGYHGKRRKRWPYRREMLCCALCWFSTRSWYTFRGHVQRCHEEEEDISALSSCPNCSFISQPDVTNQHIKLFHGGSAKTTSASCTLTSTTSHTTIHSVSTTDVGDKYSCRGCGFHDSLFYVMRKHVLVNHYGSLLNRYYGHRNEAEQTADGVKLSTFFCRMCNMPAETSEHLLYHILSSDKHKELHAHIRPFIVEHVNTNLKTSIRNGPQQKLPNLAPRAVQKVVSLVSKNINQQQPNGRSISKNPSTGTMLLAAPSNTTALVCGPDQRHMFLPTQGPGGNGLILTQQAVTSLQNRAALPTSTLVKAGPIRMMLPNTQQTATKPVPITIRVPQQQQQQPRQVLLPPGVQINVQNKMGGGSQPLMLTQSGPRGAVMSSQSVRLVPTGNKVNGMPTYTLETVQVAMPVQSAGVTQIVNKGVLVTQNMTTLQQQNKPSTIIVMGNGTVSNQMPSTAVMNQTQGDNGTEKPKELAVQTQFLKKMENNTVKCTRCKTLLSEKGIFQHLLHGLQCLLCPLVFYSIQQVMEHMGKEHKLSDKANCDVLKEKYRLGINPQGSLLFPFFDMSANVPKDLLADKELNVVLVTSTKDRIYLKLRRESIKSAYQNLAEDGCPFCPEKPQNGEDYELHLKTKHHIVPTIHAILKAPAFKCVYCLGVYTDKSTSKTISIHVQRCRCAPKAAKDAERLINPDPNAQTINGGVPAAALDQSRQSRSREVTGAATKQQVGHKSKPGAFTFDPTVSLVLDPTGMEMLPFQDRKEFLTRYFHQRPYLSRKEMEALAGRLWFQRTDVASLFGAKRSRCMKALRQKKTKVLMGFNWTELSKLKHDLVVPEIEPEEKAEPGKVNTECIQSESVCKKKRGNILTKLQAVVDQFFLYNCKECLVEFKCV</sequence>
<dbReference type="CDD" id="cd00086">
    <property type="entry name" value="homeodomain"/>
    <property type="match status" value="1"/>
</dbReference>
<dbReference type="InterPro" id="IPR038861">
    <property type="entry name" value="ADNP/ADNP2"/>
</dbReference>
<keyword evidence="8" id="KW-0804">Transcription</keyword>
<dbReference type="PANTHER" id="PTHR15740:SF2">
    <property type="entry name" value="ACTIVITY-DEPENDENT NEUROPROTECTOR HOMEOBOX PROTEIN 2"/>
    <property type="match status" value="1"/>
</dbReference>
<dbReference type="AlphaFoldDB" id="A0A674C483"/>
<keyword evidence="13" id="KW-1185">Reference proteome</keyword>
<gene>
    <name evidence="12" type="primary">LOC115187696</name>
</gene>
<dbReference type="GO" id="GO:0010468">
    <property type="term" value="P:regulation of gene expression"/>
    <property type="evidence" value="ECO:0007669"/>
    <property type="project" value="TreeGrafter"/>
</dbReference>
<dbReference type="InterPro" id="IPR045762">
    <property type="entry name" value="ADNP_Znf"/>
</dbReference>
<dbReference type="GO" id="GO:0008270">
    <property type="term" value="F:zinc ion binding"/>
    <property type="evidence" value="ECO:0007669"/>
    <property type="project" value="UniProtKB-KW"/>
</dbReference>
<accession>A0A674C483</accession>
<evidence type="ECO:0000256" key="9">
    <source>
        <dbReference type="ARBA" id="ARBA00023242"/>
    </source>
</evidence>
<feature type="domain" description="C2H2-type" evidence="11">
    <location>
        <begin position="164"/>
        <end position="187"/>
    </location>
</feature>
<reference evidence="12" key="2">
    <citation type="submission" date="2025-09" db="UniProtKB">
        <authorList>
            <consortium name="Ensembl"/>
        </authorList>
    </citation>
    <scope>IDENTIFICATION</scope>
</reference>
<keyword evidence="5" id="KW-0805">Transcription regulation</keyword>
<protein>
    <submittedName>
        <fullName evidence="12">ADNP homeobox 2a</fullName>
    </submittedName>
</protein>
<dbReference type="InterPro" id="IPR001356">
    <property type="entry name" value="HD"/>
</dbReference>
<keyword evidence="3" id="KW-0863">Zinc-finger</keyword>
<evidence type="ECO:0000256" key="7">
    <source>
        <dbReference type="ARBA" id="ARBA00023155"/>
    </source>
</evidence>
<keyword evidence="1" id="KW-0479">Metal-binding</keyword>
<keyword evidence="4" id="KW-0862">Zinc</keyword>
<dbReference type="GeneTree" id="ENSGT00530000063631"/>
<dbReference type="InParanoid" id="A0A674C483"/>
<keyword evidence="6" id="KW-0238">DNA-binding</keyword>
<feature type="domain" description="C2H2-type" evidence="11">
    <location>
        <begin position="666"/>
        <end position="687"/>
    </location>
</feature>
<dbReference type="OMA" id="MEVAHKQ"/>
<evidence type="ECO:0000259" key="11">
    <source>
        <dbReference type="SMART" id="SM00355"/>
    </source>
</evidence>
<dbReference type="Proteomes" id="UP000472277">
    <property type="component" value="Unassembled WGS sequence"/>
</dbReference>
<feature type="domain" description="C2H2-type" evidence="11">
    <location>
        <begin position="75"/>
        <end position="98"/>
    </location>
</feature>
<keyword evidence="2" id="KW-0677">Repeat</keyword>
<proteinExistence type="predicted"/>
<evidence type="ECO:0000313" key="12">
    <source>
        <dbReference type="Ensembl" id="ENSSTUP00000078570.1"/>
    </source>
</evidence>
<dbReference type="PANTHER" id="PTHR15740">
    <property type="entry name" value="NEUROPROTECTIVE PEPTIDE-CONTAINING PROTEIN"/>
    <property type="match status" value="1"/>
</dbReference>
<dbReference type="SMART" id="SM00355">
    <property type="entry name" value="ZnF_C2H2"/>
    <property type="match status" value="5"/>
</dbReference>
<dbReference type="Pfam" id="PF19627">
    <property type="entry name" value="ADNP_N"/>
    <property type="match status" value="1"/>
</dbReference>
<feature type="domain" description="C2H2-type" evidence="11">
    <location>
        <begin position="214"/>
        <end position="239"/>
    </location>
</feature>
<dbReference type="Ensembl" id="ENSSTUT00000083680.1">
    <property type="protein sequence ID" value="ENSSTUP00000078570.1"/>
    <property type="gene ID" value="ENSSTUG00000034691.1"/>
</dbReference>
<feature type="domain" description="C2H2-type" evidence="11">
    <location>
        <begin position="564"/>
        <end position="587"/>
    </location>
</feature>